<name>A0A0L0D845_THETB</name>
<dbReference type="OrthoDB" id="3853857at2759"/>
<gene>
    <name evidence="6" type="ORF">AMSG_04854</name>
</gene>
<dbReference type="GO" id="GO:0006665">
    <property type="term" value="P:sphingolipid metabolic process"/>
    <property type="evidence" value="ECO:0007669"/>
    <property type="project" value="TreeGrafter"/>
</dbReference>
<dbReference type="eggNOG" id="KOG1116">
    <property type="taxonomic scope" value="Eukaryota"/>
</dbReference>
<dbReference type="InterPro" id="IPR045540">
    <property type="entry name" value="YegS/DAGK_C"/>
</dbReference>
<accession>A0A0L0D845</accession>
<dbReference type="Gene3D" id="3.40.50.10330">
    <property type="entry name" value="Probable inorganic polyphosphate/atp-NAD kinase, domain 1"/>
    <property type="match status" value="1"/>
</dbReference>
<evidence type="ECO:0000256" key="1">
    <source>
        <dbReference type="ARBA" id="ARBA00022679"/>
    </source>
</evidence>
<dbReference type="STRING" id="461836.A0A0L0D845"/>
<dbReference type="PANTHER" id="PTHR12358">
    <property type="entry name" value="SPHINGOSINE KINASE"/>
    <property type="match status" value="1"/>
</dbReference>
<dbReference type="GO" id="GO:0016020">
    <property type="term" value="C:membrane"/>
    <property type="evidence" value="ECO:0007669"/>
    <property type="project" value="GOC"/>
</dbReference>
<dbReference type="InterPro" id="IPR001206">
    <property type="entry name" value="Diacylglycerol_kinase_cat_dom"/>
</dbReference>
<dbReference type="RefSeq" id="XP_013758522.1">
    <property type="nucleotide sequence ID" value="XM_013903068.1"/>
</dbReference>
<keyword evidence="4" id="KW-0067">ATP-binding</keyword>
<dbReference type="PANTHER" id="PTHR12358:SF54">
    <property type="entry name" value="SPHINGOSINE KINASE RELATED PROTEIN"/>
    <property type="match status" value="1"/>
</dbReference>
<keyword evidence="7" id="KW-1185">Reference proteome</keyword>
<organism evidence="6 7">
    <name type="scientific">Thecamonas trahens ATCC 50062</name>
    <dbReference type="NCBI Taxonomy" id="461836"/>
    <lineage>
        <taxon>Eukaryota</taxon>
        <taxon>Apusozoa</taxon>
        <taxon>Apusomonadida</taxon>
        <taxon>Apusomonadidae</taxon>
        <taxon>Thecamonas</taxon>
    </lineage>
</organism>
<feature type="domain" description="DAGKc" evidence="5">
    <location>
        <begin position="40"/>
        <end position="176"/>
    </location>
</feature>
<proteinExistence type="predicted"/>
<dbReference type="GO" id="GO:0005524">
    <property type="term" value="F:ATP binding"/>
    <property type="evidence" value="ECO:0007669"/>
    <property type="project" value="UniProtKB-KW"/>
</dbReference>
<evidence type="ECO:0000256" key="4">
    <source>
        <dbReference type="ARBA" id="ARBA00022840"/>
    </source>
</evidence>
<dbReference type="EMBL" id="GL349451">
    <property type="protein sequence ID" value="KNC48405.1"/>
    <property type="molecule type" value="Genomic_DNA"/>
</dbReference>
<evidence type="ECO:0000259" key="5">
    <source>
        <dbReference type="PROSITE" id="PS50146"/>
    </source>
</evidence>
<dbReference type="InterPro" id="IPR016064">
    <property type="entry name" value="NAD/diacylglycerol_kinase_sf"/>
</dbReference>
<dbReference type="Gene3D" id="2.60.200.40">
    <property type="match status" value="1"/>
</dbReference>
<evidence type="ECO:0000313" key="6">
    <source>
        <dbReference type="EMBL" id="KNC48405.1"/>
    </source>
</evidence>
<dbReference type="Proteomes" id="UP000054408">
    <property type="component" value="Unassembled WGS sequence"/>
</dbReference>
<dbReference type="SUPFAM" id="SSF111331">
    <property type="entry name" value="NAD kinase/diacylglycerol kinase-like"/>
    <property type="match status" value="1"/>
</dbReference>
<dbReference type="GeneID" id="25564373"/>
<keyword evidence="1" id="KW-0808">Transferase</keyword>
<dbReference type="InterPro" id="IPR017438">
    <property type="entry name" value="ATP-NAD_kinase_N"/>
</dbReference>
<sequence length="396" mass="42737">MYIVYWFYAAWHAAKEYYGIQVRLREMLESPVLVGGDGPWRGKSIAVVLNPVSGAGTAEAVFDSLVVPLMTMAGVEHSLMTTRAASDMTRVIAEVNWENFDALMVCGGDGTFNEAINALRELAPGLETKLPLMLLPMGTSNGLVRSHGDASVLEAAFRALTSLPLPTDAWDVRIVPFAPGAEPVDRIDAFMMSWAMVAEHDDYQERKFRWMGPTLASLAAPLVTIAGMRHYEGTISFLPAPAAHARAVAAGHDYYVDPATLPAVAPPEWHRLHADSPPDSDAQATWRTIPTPVVLCTAVNVAWQAADIQFSPGAVADDGALDVCILGSGASRLGALRIFISIESGRHVTYPHTLFAKASALHIVPASPSRLSLSGETLPFGEIRIVVRPSHLHMVR</sequence>
<keyword evidence="3" id="KW-0418">Kinase</keyword>
<dbReference type="SMART" id="SM00046">
    <property type="entry name" value="DAGKc"/>
    <property type="match status" value="1"/>
</dbReference>
<reference evidence="6 7" key="1">
    <citation type="submission" date="2010-05" db="EMBL/GenBank/DDBJ databases">
        <title>The Genome Sequence of Thecamonas trahens ATCC 50062.</title>
        <authorList>
            <consortium name="The Broad Institute Genome Sequencing Platform"/>
            <person name="Russ C."/>
            <person name="Cuomo C."/>
            <person name="Shea T."/>
            <person name="Young S.K."/>
            <person name="Zeng Q."/>
            <person name="Koehrsen M."/>
            <person name="Haas B."/>
            <person name="Borodovsky M."/>
            <person name="Guigo R."/>
            <person name="Alvarado L."/>
            <person name="Berlin A."/>
            <person name="Bochicchio J."/>
            <person name="Borenstein D."/>
            <person name="Chapman S."/>
            <person name="Chen Z."/>
            <person name="Freedman E."/>
            <person name="Gellesch M."/>
            <person name="Goldberg J."/>
            <person name="Griggs A."/>
            <person name="Gujja S."/>
            <person name="Heilman E."/>
            <person name="Heiman D."/>
            <person name="Hepburn T."/>
            <person name="Howarth C."/>
            <person name="Jen D."/>
            <person name="Larson L."/>
            <person name="Mehta T."/>
            <person name="Park D."/>
            <person name="Pearson M."/>
            <person name="Roberts A."/>
            <person name="Saif S."/>
            <person name="Shenoy N."/>
            <person name="Sisk P."/>
            <person name="Stolte C."/>
            <person name="Sykes S."/>
            <person name="Thomson T."/>
            <person name="Walk T."/>
            <person name="White J."/>
            <person name="Yandava C."/>
            <person name="Burger G."/>
            <person name="Gray M.W."/>
            <person name="Holland P.W.H."/>
            <person name="King N."/>
            <person name="Lang F.B.F."/>
            <person name="Roger A.J."/>
            <person name="Ruiz-Trillo I."/>
            <person name="Lander E."/>
            <person name="Nusbaum C."/>
        </authorList>
    </citation>
    <scope>NUCLEOTIDE SEQUENCE [LARGE SCALE GENOMIC DNA]</scope>
    <source>
        <strain evidence="6 7">ATCC 50062</strain>
    </source>
</reference>
<dbReference type="Pfam" id="PF00781">
    <property type="entry name" value="DAGK_cat"/>
    <property type="match status" value="1"/>
</dbReference>
<evidence type="ECO:0000256" key="3">
    <source>
        <dbReference type="ARBA" id="ARBA00022777"/>
    </source>
</evidence>
<dbReference type="PROSITE" id="PS50146">
    <property type="entry name" value="DAGK"/>
    <property type="match status" value="1"/>
</dbReference>
<protein>
    <recommendedName>
        <fullName evidence="5">DAGKc domain-containing protein</fullName>
    </recommendedName>
</protein>
<evidence type="ECO:0000313" key="7">
    <source>
        <dbReference type="Proteomes" id="UP000054408"/>
    </source>
</evidence>
<keyword evidence="2" id="KW-0547">Nucleotide-binding</keyword>
<evidence type="ECO:0000256" key="2">
    <source>
        <dbReference type="ARBA" id="ARBA00022741"/>
    </source>
</evidence>
<dbReference type="Pfam" id="PF19279">
    <property type="entry name" value="YegS_C"/>
    <property type="match status" value="1"/>
</dbReference>
<dbReference type="AlphaFoldDB" id="A0A0L0D845"/>
<dbReference type="OMA" id="WHAAKEY"/>
<dbReference type="GO" id="GO:0001727">
    <property type="term" value="F:lipid kinase activity"/>
    <property type="evidence" value="ECO:0007669"/>
    <property type="project" value="TreeGrafter"/>
</dbReference>
<dbReference type="InterPro" id="IPR050187">
    <property type="entry name" value="Lipid_Phosphate_FormReg"/>
</dbReference>